<name>A0A6J4N3K5_9BACT</name>
<evidence type="ECO:0000313" key="2">
    <source>
        <dbReference type="EMBL" id="CAA9372155.1"/>
    </source>
</evidence>
<dbReference type="AlphaFoldDB" id="A0A6J4N3K5"/>
<dbReference type="GO" id="GO:0016757">
    <property type="term" value="F:glycosyltransferase activity"/>
    <property type="evidence" value="ECO:0007669"/>
    <property type="project" value="UniProtKB-KW"/>
</dbReference>
<proteinExistence type="predicted"/>
<dbReference type="EC" id="2.4.1.-" evidence="2"/>
<keyword evidence="2" id="KW-0808">Transferase</keyword>
<gene>
    <name evidence="2" type="ORF">AVDCRST_MAG68-5629</name>
</gene>
<dbReference type="EMBL" id="CADCTW010000251">
    <property type="protein sequence ID" value="CAA9372155.1"/>
    <property type="molecule type" value="Genomic_DNA"/>
</dbReference>
<accession>A0A6J4N3K5</accession>
<dbReference type="Gene3D" id="3.90.550.10">
    <property type="entry name" value="Spore Coat Polysaccharide Biosynthesis Protein SpsA, Chain A"/>
    <property type="match status" value="1"/>
</dbReference>
<dbReference type="PANTHER" id="PTHR43685:SF11">
    <property type="entry name" value="GLYCOSYLTRANSFERASE TAGX-RELATED"/>
    <property type="match status" value="1"/>
</dbReference>
<dbReference type="Pfam" id="PF00535">
    <property type="entry name" value="Glycos_transf_2"/>
    <property type="match status" value="1"/>
</dbReference>
<protein>
    <submittedName>
        <fullName evidence="2">Alpha-L-Rha alpha-1,3-L-rhamnosyltransferase</fullName>
        <ecNumber evidence="2">2.4.1.-</ecNumber>
    </submittedName>
</protein>
<evidence type="ECO:0000259" key="1">
    <source>
        <dbReference type="Pfam" id="PF00535"/>
    </source>
</evidence>
<keyword evidence="2" id="KW-0328">Glycosyltransferase</keyword>
<dbReference type="InterPro" id="IPR050834">
    <property type="entry name" value="Glycosyltransf_2"/>
</dbReference>
<dbReference type="CDD" id="cd04196">
    <property type="entry name" value="GT_2_like_d"/>
    <property type="match status" value="1"/>
</dbReference>
<reference evidence="2" key="1">
    <citation type="submission" date="2020-02" db="EMBL/GenBank/DDBJ databases">
        <authorList>
            <person name="Meier V. D."/>
        </authorList>
    </citation>
    <scope>NUCLEOTIDE SEQUENCE</scope>
    <source>
        <strain evidence="2">AVDCRST_MAG68</strain>
    </source>
</reference>
<dbReference type="PANTHER" id="PTHR43685">
    <property type="entry name" value="GLYCOSYLTRANSFERASE"/>
    <property type="match status" value="1"/>
</dbReference>
<organism evidence="2">
    <name type="scientific">uncultured Gemmatimonadota bacterium</name>
    <dbReference type="NCBI Taxonomy" id="203437"/>
    <lineage>
        <taxon>Bacteria</taxon>
        <taxon>Pseudomonadati</taxon>
        <taxon>Gemmatimonadota</taxon>
        <taxon>environmental samples</taxon>
    </lineage>
</organism>
<dbReference type="SUPFAM" id="SSF53448">
    <property type="entry name" value="Nucleotide-diphospho-sugar transferases"/>
    <property type="match status" value="1"/>
</dbReference>
<feature type="domain" description="Glycosyltransferase 2-like" evidence="1">
    <location>
        <begin position="12"/>
        <end position="124"/>
    </location>
</feature>
<dbReference type="InterPro" id="IPR001173">
    <property type="entry name" value="Glyco_trans_2-like"/>
</dbReference>
<sequence>MTGAERRPEAVCVALCTYDGASFVAEQLESIAAQTRLPDRLVVVDDASGDDTVSVVRRFAESAPFPVEVHVNARNLGYAANFARAAGLCRGEVVVLCDQDDVWVPAKLERLLGALDADPAAGAAFSDAELVDAALRPLHGRLWEAVNFFPGELRDWNAGYGFERLMRGNVVTGATLAFRAPFLESVLPLPPGVDHDAWIALVIAATSRLVPVAEPLVLYRQHGGNQIGARRLGPAARLRRSRRQGEFMLGRKRILCAAALERLQSLPGVPEERLLLLREALEHLDARASLPRRRLLRVPAVLRELRAGCYARQGSGWRSAARDLLV</sequence>
<dbReference type="InterPro" id="IPR029044">
    <property type="entry name" value="Nucleotide-diphossugar_trans"/>
</dbReference>